<organism evidence="1 2">
    <name type="scientific">Xylaria curta</name>
    <dbReference type="NCBI Taxonomy" id="42375"/>
    <lineage>
        <taxon>Eukaryota</taxon>
        <taxon>Fungi</taxon>
        <taxon>Dikarya</taxon>
        <taxon>Ascomycota</taxon>
        <taxon>Pezizomycotina</taxon>
        <taxon>Sordariomycetes</taxon>
        <taxon>Xylariomycetidae</taxon>
        <taxon>Xylariales</taxon>
        <taxon>Xylariaceae</taxon>
        <taxon>Xylaria</taxon>
    </lineage>
</organism>
<name>A0ACC1NI75_9PEZI</name>
<protein>
    <submittedName>
        <fullName evidence="1">Uncharacterized protein</fullName>
    </submittedName>
</protein>
<keyword evidence="2" id="KW-1185">Reference proteome</keyword>
<reference evidence="1" key="1">
    <citation type="submission" date="2022-10" db="EMBL/GenBank/DDBJ databases">
        <title>Genome Sequence of Xylaria curta.</title>
        <authorList>
            <person name="Buettner E."/>
        </authorList>
    </citation>
    <scope>NUCLEOTIDE SEQUENCE</scope>
    <source>
        <strain evidence="1">Babe10</strain>
    </source>
</reference>
<evidence type="ECO:0000313" key="1">
    <source>
        <dbReference type="EMBL" id="KAJ2978221.1"/>
    </source>
</evidence>
<sequence length="121" mass="12703">MTVSKIEIAIAGGGIAGLALAAGLAKKPHLSVHVYEAVAQYSDIGAGLALHLNAIRAMALLGPEVREAYFDKALTMGEEDQEMATEVILAQGPHAGELVAELGKAKGRKTPHQLWKTSALY</sequence>
<dbReference type="Proteomes" id="UP001143856">
    <property type="component" value="Unassembled WGS sequence"/>
</dbReference>
<dbReference type="EMBL" id="JAPDGR010001998">
    <property type="protein sequence ID" value="KAJ2978221.1"/>
    <property type="molecule type" value="Genomic_DNA"/>
</dbReference>
<gene>
    <name evidence="1" type="ORF">NUW58_g7563</name>
</gene>
<accession>A0ACC1NI75</accession>
<evidence type="ECO:0000313" key="2">
    <source>
        <dbReference type="Proteomes" id="UP001143856"/>
    </source>
</evidence>
<comment type="caution">
    <text evidence="1">The sequence shown here is derived from an EMBL/GenBank/DDBJ whole genome shotgun (WGS) entry which is preliminary data.</text>
</comment>
<proteinExistence type="predicted"/>